<protein>
    <submittedName>
        <fullName evidence="9">Cytochrome P450 ClCP1</fullName>
    </submittedName>
</protein>
<evidence type="ECO:0000256" key="6">
    <source>
        <dbReference type="ARBA" id="ARBA00023004"/>
    </source>
</evidence>
<dbReference type="InterPro" id="IPR002401">
    <property type="entry name" value="Cyt_P450_E_grp-I"/>
</dbReference>
<keyword evidence="4 8" id="KW-0479">Metal-binding</keyword>
<evidence type="ECO:0000256" key="7">
    <source>
        <dbReference type="ARBA" id="ARBA00023033"/>
    </source>
</evidence>
<dbReference type="Pfam" id="PF00067">
    <property type="entry name" value="p450"/>
    <property type="match status" value="1"/>
</dbReference>
<dbReference type="GO" id="GO:0020037">
    <property type="term" value="F:heme binding"/>
    <property type="evidence" value="ECO:0007669"/>
    <property type="project" value="InterPro"/>
</dbReference>
<proteinExistence type="inferred from homology"/>
<keyword evidence="10" id="KW-1185">Reference proteome</keyword>
<dbReference type="AlphaFoldDB" id="A0A2J6SZM5"/>
<reference evidence="9 10" key="1">
    <citation type="submission" date="2016-04" db="EMBL/GenBank/DDBJ databases">
        <title>A degradative enzymes factory behind the ericoid mycorrhizal symbiosis.</title>
        <authorList>
            <consortium name="DOE Joint Genome Institute"/>
            <person name="Martino E."/>
            <person name="Morin E."/>
            <person name="Grelet G."/>
            <person name="Kuo A."/>
            <person name="Kohler A."/>
            <person name="Daghino S."/>
            <person name="Barry K."/>
            <person name="Choi C."/>
            <person name="Cichocki N."/>
            <person name="Clum A."/>
            <person name="Copeland A."/>
            <person name="Hainaut M."/>
            <person name="Haridas S."/>
            <person name="Labutti K."/>
            <person name="Lindquist E."/>
            <person name="Lipzen A."/>
            <person name="Khouja H.-R."/>
            <person name="Murat C."/>
            <person name="Ohm R."/>
            <person name="Olson A."/>
            <person name="Spatafora J."/>
            <person name="Veneault-Fourrey C."/>
            <person name="Henrissat B."/>
            <person name="Grigoriev I."/>
            <person name="Martin F."/>
            <person name="Perotto S."/>
        </authorList>
    </citation>
    <scope>NUCLEOTIDE SEQUENCE [LARGE SCALE GENOMIC DNA]</scope>
    <source>
        <strain evidence="9 10">E</strain>
    </source>
</reference>
<evidence type="ECO:0000313" key="10">
    <source>
        <dbReference type="Proteomes" id="UP000235371"/>
    </source>
</evidence>
<gene>
    <name evidence="9" type="ORF">K444DRAFT_535682</name>
</gene>
<evidence type="ECO:0000256" key="5">
    <source>
        <dbReference type="ARBA" id="ARBA00023002"/>
    </source>
</evidence>
<dbReference type="InterPro" id="IPR036396">
    <property type="entry name" value="Cyt_P450_sf"/>
</dbReference>
<evidence type="ECO:0000256" key="8">
    <source>
        <dbReference type="PIRSR" id="PIRSR602401-1"/>
    </source>
</evidence>
<dbReference type="Proteomes" id="UP000235371">
    <property type="component" value="Unassembled WGS sequence"/>
</dbReference>
<comment type="cofactor">
    <cofactor evidence="1 8">
        <name>heme</name>
        <dbReference type="ChEBI" id="CHEBI:30413"/>
    </cofactor>
</comment>
<dbReference type="PRINTS" id="PR00463">
    <property type="entry name" value="EP450I"/>
</dbReference>
<evidence type="ECO:0000256" key="3">
    <source>
        <dbReference type="ARBA" id="ARBA00022617"/>
    </source>
</evidence>
<dbReference type="PRINTS" id="PR00385">
    <property type="entry name" value="P450"/>
</dbReference>
<dbReference type="STRING" id="1095630.A0A2J6SZM5"/>
<dbReference type="Gene3D" id="1.10.630.10">
    <property type="entry name" value="Cytochrome P450"/>
    <property type="match status" value="1"/>
</dbReference>
<keyword evidence="7" id="KW-0503">Monooxygenase</keyword>
<dbReference type="PANTHER" id="PTHR24305">
    <property type="entry name" value="CYTOCHROME P450"/>
    <property type="match status" value="1"/>
</dbReference>
<dbReference type="PANTHER" id="PTHR24305:SF29">
    <property type="entry name" value="BENZOATE-PARA-HYDROXYLASE"/>
    <property type="match status" value="1"/>
</dbReference>
<dbReference type="SUPFAM" id="SSF48264">
    <property type="entry name" value="Cytochrome P450"/>
    <property type="match status" value="1"/>
</dbReference>
<dbReference type="GO" id="GO:0005506">
    <property type="term" value="F:iron ion binding"/>
    <property type="evidence" value="ECO:0007669"/>
    <property type="project" value="InterPro"/>
</dbReference>
<sequence length="480" mass="55021">MLQIIFYVSAHAIYNIYFHPLAKFPGPKLAVISNIFYARTVVSGNSVKTMKALHEKYGDVVRWSPDELSFSSAAAWKDIYLPQKSREIFLKDPKFYVIDDELRAKQIANILDPEEHERARKVLSHAFSPKALLEQEDIVLKYANMLMIAIQEESRKGPINFIDYYNWVTFDVLGELAFSEAFGSVRNRKTDSWIATILQAIKFGAYDSAIFRLSPRVWKIMPYFIPSKITTEALNHVNQSKAKILARMEKGDLERRDFCSYLFEKKEELGLTDWNLAGYANVLIMAGSETSAALLSALTYYLCKTPEVYQRLKVEVRGRFETADEITSQRATFPYLTAVIQEALRIFPPSPIAPPRITPKDGGIVAGVFVPGGTTVGVHMWSVTHNPNNFKDPYAFRPERWLDPNCTDNLSASQPFLIGPRACMGQNMAWMELRILIAKLVFLFDFELADNDLDWDRDCACFRLWQRPDLWTKVTMREDL</sequence>
<accession>A0A2J6SZM5</accession>
<dbReference type="CDD" id="cd11058">
    <property type="entry name" value="CYP60B-like"/>
    <property type="match status" value="1"/>
</dbReference>
<dbReference type="GO" id="GO:0016705">
    <property type="term" value="F:oxidoreductase activity, acting on paired donors, with incorporation or reduction of molecular oxygen"/>
    <property type="evidence" value="ECO:0007669"/>
    <property type="project" value="InterPro"/>
</dbReference>
<keyword evidence="5" id="KW-0560">Oxidoreductase</keyword>
<name>A0A2J6SZM5_9HELO</name>
<keyword evidence="3 8" id="KW-0349">Heme</keyword>
<evidence type="ECO:0000313" key="9">
    <source>
        <dbReference type="EMBL" id="PMD56123.1"/>
    </source>
</evidence>
<evidence type="ECO:0000256" key="1">
    <source>
        <dbReference type="ARBA" id="ARBA00001971"/>
    </source>
</evidence>
<dbReference type="EMBL" id="KZ613848">
    <property type="protein sequence ID" value="PMD56123.1"/>
    <property type="molecule type" value="Genomic_DNA"/>
</dbReference>
<dbReference type="InParanoid" id="A0A2J6SZM5"/>
<comment type="similarity">
    <text evidence="2">Belongs to the cytochrome P450 family.</text>
</comment>
<feature type="binding site" description="axial binding residue" evidence="8">
    <location>
        <position position="423"/>
    </location>
    <ligand>
        <name>heme</name>
        <dbReference type="ChEBI" id="CHEBI:30413"/>
    </ligand>
    <ligandPart>
        <name>Fe</name>
        <dbReference type="ChEBI" id="CHEBI:18248"/>
    </ligandPart>
</feature>
<dbReference type="RefSeq" id="XP_024733027.1">
    <property type="nucleotide sequence ID" value="XM_024875308.1"/>
</dbReference>
<dbReference type="OrthoDB" id="1470350at2759"/>
<keyword evidence="6 8" id="KW-0408">Iron</keyword>
<dbReference type="GeneID" id="36583388"/>
<dbReference type="InterPro" id="IPR050121">
    <property type="entry name" value="Cytochrome_P450_monoxygenase"/>
</dbReference>
<evidence type="ECO:0000256" key="2">
    <source>
        <dbReference type="ARBA" id="ARBA00010617"/>
    </source>
</evidence>
<organism evidence="9 10">
    <name type="scientific">Hyaloscypha bicolor E</name>
    <dbReference type="NCBI Taxonomy" id="1095630"/>
    <lineage>
        <taxon>Eukaryota</taxon>
        <taxon>Fungi</taxon>
        <taxon>Dikarya</taxon>
        <taxon>Ascomycota</taxon>
        <taxon>Pezizomycotina</taxon>
        <taxon>Leotiomycetes</taxon>
        <taxon>Helotiales</taxon>
        <taxon>Hyaloscyphaceae</taxon>
        <taxon>Hyaloscypha</taxon>
        <taxon>Hyaloscypha bicolor</taxon>
    </lineage>
</organism>
<evidence type="ECO:0000256" key="4">
    <source>
        <dbReference type="ARBA" id="ARBA00022723"/>
    </source>
</evidence>
<dbReference type="InterPro" id="IPR001128">
    <property type="entry name" value="Cyt_P450"/>
</dbReference>
<dbReference type="GO" id="GO:0004497">
    <property type="term" value="F:monooxygenase activity"/>
    <property type="evidence" value="ECO:0007669"/>
    <property type="project" value="UniProtKB-KW"/>
</dbReference>